<evidence type="ECO:0000259" key="10">
    <source>
        <dbReference type="Pfam" id="PF01909"/>
    </source>
</evidence>
<evidence type="ECO:0000256" key="1">
    <source>
        <dbReference type="ARBA" id="ARBA00001946"/>
    </source>
</evidence>
<keyword evidence="6" id="KW-0547">Nucleotide-binding</keyword>
<evidence type="ECO:0000313" key="12">
    <source>
        <dbReference type="Proteomes" id="UP000722750"/>
    </source>
</evidence>
<organism evidence="11 12">
    <name type="scientific">Candidatus Scalindua arabica</name>
    <dbReference type="NCBI Taxonomy" id="1127984"/>
    <lineage>
        <taxon>Bacteria</taxon>
        <taxon>Pseudomonadati</taxon>
        <taxon>Planctomycetota</taxon>
        <taxon>Candidatus Brocadiia</taxon>
        <taxon>Candidatus Brocadiales</taxon>
        <taxon>Candidatus Scalinduaceae</taxon>
        <taxon>Candidatus Scalindua</taxon>
    </lineage>
</organism>
<dbReference type="GO" id="GO:0016779">
    <property type="term" value="F:nucleotidyltransferase activity"/>
    <property type="evidence" value="ECO:0007669"/>
    <property type="project" value="UniProtKB-KW"/>
</dbReference>
<keyword evidence="4" id="KW-0548">Nucleotidyltransferase</keyword>
<dbReference type="AlphaFoldDB" id="A0A941W228"/>
<dbReference type="InterPro" id="IPR043519">
    <property type="entry name" value="NT_sf"/>
</dbReference>
<dbReference type="GO" id="GO:0046872">
    <property type="term" value="F:metal ion binding"/>
    <property type="evidence" value="ECO:0007669"/>
    <property type="project" value="UniProtKB-KW"/>
</dbReference>
<keyword evidence="7" id="KW-0067">ATP-binding</keyword>
<dbReference type="Pfam" id="PF01909">
    <property type="entry name" value="NTP_transf_2"/>
    <property type="match status" value="1"/>
</dbReference>
<dbReference type="InterPro" id="IPR002934">
    <property type="entry name" value="Polymerase_NTP_transf_dom"/>
</dbReference>
<comment type="caution">
    <text evidence="11">The sequence shown here is derived from an EMBL/GenBank/DDBJ whole genome shotgun (WGS) entry which is preliminary data.</text>
</comment>
<dbReference type="GO" id="GO:0005524">
    <property type="term" value="F:ATP binding"/>
    <property type="evidence" value="ECO:0007669"/>
    <property type="project" value="UniProtKB-KW"/>
</dbReference>
<dbReference type="Proteomes" id="UP000722750">
    <property type="component" value="Unassembled WGS sequence"/>
</dbReference>
<dbReference type="PANTHER" id="PTHR33571:SF14">
    <property type="entry name" value="PROTEIN ADENYLYLTRANSFERASE MJ0435-RELATED"/>
    <property type="match status" value="1"/>
</dbReference>
<evidence type="ECO:0000256" key="5">
    <source>
        <dbReference type="ARBA" id="ARBA00022723"/>
    </source>
</evidence>
<dbReference type="InterPro" id="IPR052038">
    <property type="entry name" value="Type-VII_TA_antitoxin"/>
</dbReference>
<evidence type="ECO:0000256" key="8">
    <source>
        <dbReference type="ARBA" id="ARBA00022842"/>
    </source>
</evidence>
<accession>A0A941W228</accession>
<evidence type="ECO:0000256" key="9">
    <source>
        <dbReference type="ARBA" id="ARBA00038276"/>
    </source>
</evidence>
<comment type="similarity">
    <text evidence="9">Belongs to the MntA antitoxin family.</text>
</comment>
<dbReference type="EMBL" id="JAANXD010000036">
    <property type="protein sequence ID" value="MBS1257783.1"/>
    <property type="molecule type" value="Genomic_DNA"/>
</dbReference>
<dbReference type="Gene3D" id="3.30.460.10">
    <property type="entry name" value="Beta Polymerase, domain 2"/>
    <property type="match status" value="1"/>
</dbReference>
<dbReference type="SUPFAM" id="SSF81301">
    <property type="entry name" value="Nucleotidyltransferase"/>
    <property type="match status" value="1"/>
</dbReference>
<evidence type="ECO:0000256" key="6">
    <source>
        <dbReference type="ARBA" id="ARBA00022741"/>
    </source>
</evidence>
<dbReference type="CDD" id="cd05403">
    <property type="entry name" value="NT_KNTase_like"/>
    <property type="match status" value="1"/>
</dbReference>
<proteinExistence type="inferred from homology"/>
<dbReference type="PANTHER" id="PTHR33571">
    <property type="entry name" value="SSL8005 PROTEIN"/>
    <property type="match status" value="1"/>
</dbReference>
<keyword evidence="3" id="KW-0808">Transferase</keyword>
<evidence type="ECO:0000313" key="11">
    <source>
        <dbReference type="EMBL" id="MBS1257783.1"/>
    </source>
</evidence>
<comment type="cofactor">
    <cofactor evidence="1">
        <name>Mg(2+)</name>
        <dbReference type="ChEBI" id="CHEBI:18420"/>
    </cofactor>
</comment>
<keyword evidence="5" id="KW-0479">Metal-binding</keyword>
<evidence type="ECO:0000256" key="7">
    <source>
        <dbReference type="ARBA" id="ARBA00022840"/>
    </source>
</evidence>
<gene>
    <name evidence="11" type="ORF">MAG551_00830</name>
</gene>
<evidence type="ECO:0000256" key="4">
    <source>
        <dbReference type="ARBA" id="ARBA00022695"/>
    </source>
</evidence>
<reference evidence="11" key="1">
    <citation type="journal article" date="2021" name="ISME J.">
        <title>Fine-scale metabolic discontinuity in a stratified prokaryote microbiome of a Red Sea deep halocline.</title>
        <authorList>
            <person name="Michoud G."/>
            <person name="Ngugi D.K."/>
            <person name="Barozzi A."/>
            <person name="Merlino G."/>
            <person name="Calleja M.L."/>
            <person name="Delgado-Huertas A."/>
            <person name="Moran X.A.G."/>
            <person name="Daffonchio D."/>
        </authorList>
    </citation>
    <scope>NUCLEOTIDE SEQUENCE</scope>
    <source>
        <strain evidence="11">SuakinDeep_MAG55_1</strain>
    </source>
</reference>
<evidence type="ECO:0000256" key="3">
    <source>
        <dbReference type="ARBA" id="ARBA00022679"/>
    </source>
</evidence>
<evidence type="ECO:0000256" key="2">
    <source>
        <dbReference type="ARBA" id="ARBA00022649"/>
    </source>
</evidence>
<protein>
    <recommendedName>
        <fullName evidence="10">Polymerase nucleotidyl transferase domain-containing protein</fullName>
    </recommendedName>
</protein>
<feature type="domain" description="Polymerase nucleotidyl transferase" evidence="10">
    <location>
        <begin position="17"/>
        <end position="98"/>
    </location>
</feature>
<name>A0A941W228_9BACT</name>
<sequence>MISNRRKQIETLLVQNKNILCKMGVKSIGIFGSVVKGNDDENSDYDILVEFKEGCRRFYNFNKLCEFFENNIGDKFDLVTKDGLSPYIGEKILKEVEYVPIDS</sequence>
<keyword evidence="2" id="KW-1277">Toxin-antitoxin system</keyword>
<keyword evidence="8" id="KW-0460">Magnesium</keyword>